<dbReference type="AlphaFoldDB" id="E0SD73"/>
<sequence>MMGRVRYKAHHGMMCLFLQVIKITVIRQILECALAECGYSNSREAWLRPAQGKCYPFYSGVLSHYDGQFTRGR</sequence>
<name>E0SD73_DICD3</name>
<protein>
    <submittedName>
        <fullName evidence="1">Uncharacterized protein</fullName>
    </submittedName>
</protein>
<dbReference type="EMBL" id="CP002038">
    <property type="protein sequence ID" value="ADM97390.1"/>
    <property type="molecule type" value="Genomic_DNA"/>
</dbReference>
<dbReference type="KEGG" id="ddd:Dda3937_04491"/>
<dbReference type="HOGENOM" id="CLU_2698719_0_0_6"/>
<evidence type="ECO:0000313" key="2">
    <source>
        <dbReference type="Proteomes" id="UP000006859"/>
    </source>
</evidence>
<keyword evidence="2" id="KW-1185">Reference proteome</keyword>
<proteinExistence type="predicted"/>
<dbReference type="STRING" id="198628.Dda3937_04491"/>
<accession>E0SD73</accession>
<evidence type="ECO:0000313" key="1">
    <source>
        <dbReference type="EMBL" id="ADM97390.1"/>
    </source>
</evidence>
<dbReference type="Proteomes" id="UP000006859">
    <property type="component" value="Chromosome"/>
</dbReference>
<reference evidence="1 2" key="1">
    <citation type="journal article" date="2011" name="J. Bacteriol.">
        <title>Genome sequence of the plant-pathogenic bacterium Dickeya dadantii 3937.</title>
        <authorList>
            <person name="Glasner J.D."/>
            <person name="Yang C.H."/>
            <person name="Reverchon S."/>
            <person name="Hugouvieux-Cotte-Pattat N."/>
            <person name="Condemine G."/>
            <person name="Bohin J.P."/>
            <person name="Van Gijsegem F."/>
            <person name="Yang S."/>
            <person name="Franza T."/>
            <person name="Expert D."/>
            <person name="Plunkett G. III"/>
            <person name="San Francisco M.J."/>
            <person name="Charkowski A.O."/>
            <person name="Py B."/>
            <person name="Bell K."/>
            <person name="Rauscher L."/>
            <person name="Rodriguez-Palenzuela P."/>
            <person name="Toussaint A."/>
            <person name="Holeva M.C."/>
            <person name="He S.Y."/>
            <person name="Douet V."/>
            <person name="Boccara M."/>
            <person name="Blanco C."/>
            <person name="Toth I."/>
            <person name="Anderson B.D."/>
            <person name="Biehl B.S."/>
            <person name="Mau B."/>
            <person name="Flynn S.M."/>
            <person name="Barras F."/>
            <person name="Lindeberg M."/>
            <person name="Birch P.R."/>
            <person name="Tsuyumu S."/>
            <person name="Shi X."/>
            <person name="Hibbing M."/>
            <person name="Yap M.N."/>
            <person name="Carpentier M."/>
            <person name="Dassa E."/>
            <person name="Umehara M."/>
            <person name="Kim J.F."/>
            <person name="Rusch M."/>
            <person name="Soni P."/>
            <person name="Mayhew G.F."/>
            <person name="Fouts D.E."/>
            <person name="Gill S.R."/>
            <person name="Blattner F.R."/>
            <person name="Keen N.T."/>
            <person name="Perna N.T."/>
        </authorList>
    </citation>
    <scope>NUCLEOTIDE SEQUENCE [LARGE SCALE GENOMIC DNA]</scope>
    <source>
        <strain evidence="1 2">3937</strain>
    </source>
</reference>
<gene>
    <name evidence="1" type="ordered locus">Dda3937_04491</name>
</gene>
<organism evidence="1 2">
    <name type="scientific">Dickeya dadantii (strain 3937)</name>
    <name type="common">Erwinia chrysanthemi (strain 3937)</name>
    <dbReference type="NCBI Taxonomy" id="198628"/>
    <lineage>
        <taxon>Bacteria</taxon>
        <taxon>Pseudomonadati</taxon>
        <taxon>Pseudomonadota</taxon>
        <taxon>Gammaproteobacteria</taxon>
        <taxon>Enterobacterales</taxon>
        <taxon>Pectobacteriaceae</taxon>
        <taxon>Dickeya</taxon>
    </lineage>
</organism>